<keyword evidence="1" id="KW-0677">Repeat</keyword>
<keyword evidence="4" id="KW-0808">Transferase</keyword>
<dbReference type="GO" id="GO:0016757">
    <property type="term" value="F:glycosyltransferase activity"/>
    <property type="evidence" value="ECO:0007669"/>
    <property type="project" value="InterPro"/>
</dbReference>
<comment type="caution">
    <text evidence="4">The sequence shown here is derived from an EMBL/GenBank/DDBJ whole genome shotgun (WGS) entry which is preliminary data.</text>
</comment>
<protein>
    <submittedName>
        <fullName evidence="4">Glycosyltransferase 9 family protein</fullName>
    </submittedName>
</protein>
<dbReference type="InterPro" id="IPR019734">
    <property type="entry name" value="TPR_rpt"/>
</dbReference>
<evidence type="ECO:0000256" key="1">
    <source>
        <dbReference type="ARBA" id="ARBA00022737"/>
    </source>
</evidence>
<evidence type="ECO:0000256" key="2">
    <source>
        <dbReference type="ARBA" id="ARBA00022803"/>
    </source>
</evidence>
<evidence type="ECO:0000313" key="5">
    <source>
        <dbReference type="Proteomes" id="UP000068603"/>
    </source>
</evidence>
<dbReference type="InterPro" id="IPR050498">
    <property type="entry name" value="Ycf3"/>
</dbReference>
<dbReference type="InterPro" id="IPR002201">
    <property type="entry name" value="Glyco_trans_9"/>
</dbReference>
<dbReference type="PROSITE" id="PS50005">
    <property type="entry name" value="TPR"/>
    <property type="match status" value="3"/>
</dbReference>
<feature type="repeat" description="TPR" evidence="3">
    <location>
        <begin position="295"/>
        <end position="328"/>
    </location>
</feature>
<dbReference type="Gene3D" id="3.40.50.2000">
    <property type="entry name" value="Glycogen Phosphorylase B"/>
    <property type="match status" value="1"/>
</dbReference>
<dbReference type="Pfam" id="PF13432">
    <property type="entry name" value="TPR_16"/>
    <property type="match status" value="2"/>
</dbReference>
<dbReference type="RefSeq" id="WP_060148450.1">
    <property type="nucleotide sequence ID" value="NZ_LPGD01000015.1"/>
</dbReference>
<dbReference type="PANTHER" id="PTHR44858">
    <property type="entry name" value="TETRATRICOPEPTIDE REPEAT PROTEIN 6"/>
    <property type="match status" value="1"/>
</dbReference>
<dbReference type="STRING" id="1503054.WT74_28625"/>
<dbReference type="InterPro" id="IPR011990">
    <property type="entry name" value="TPR-like_helical_dom_sf"/>
</dbReference>
<dbReference type="SUPFAM" id="SSF53756">
    <property type="entry name" value="UDP-Glycosyltransferase/glycogen phosphorylase"/>
    <property type="match status" value="1"/>
</dbReference>
<gene>
    <name evidence="4" type="ORF">WT44_19470</name>
</gene>
<keyword evidence="2 3" id="KW-0802">TPR repeat</keyword>
<reference evidence="4 5" key="1">
    <citation type="submission" date="2015-11" db="EMBL/GenBank/DDBJ databases">
        <title>Expanding the genomic diversity of Burkholderia species for the development of highly accurate diagnostics.</title>
        <authorList>
            <person name="Sahl J."/>
            <person name="Keim P."/>
            <person name="Wagner D."/>
        </authorList>
    </citation>
    <scope>NUCLEOTIDE SEQUENCE [LARGE SCALE GENOMIC DNA]</scope>
    <source>
        <strain evidence="4 5">MSMB1960WGS</strain>
    </source>
</reference>
<dbReference type="Gene3D" id="1.25.40.10">
    <property type="entry name" value="Tetratricopeptide repeat domain"/>
    <property type="match status" value="3"/>
</dbReference>
<feature type="repeat" description="TPR" evidence="3">
    <location>
        <begin position="159"/>
        <end position="192"/>
    </location>
</feature>
<evidence type="ECO:0000256" key="3">
    <source>
        <dbReference type="PROSITE-ProRule" id="PRU00339"/>
    </source>
</evidence>
<sequence length="746" mass="80282">MSTRDAAQALAPGAGIGTLRAALDDALRNARTRLEQRDFAGAARLYEGVLTMAPDHVEALHLLGVAYLRLGDPARAEPLIARSMRAGLNQPWNLANHAAALAGVGRHRDALAACDRALAQDSGHAASHFARGDALRALGHYDDALAAYDRVLGREPGYASAWCRRGETLRLLGRPADALISVEHALRIDPNDPAAHVEHGHVLRALGRCDEALHAYRLAMVVRGKTPELVHACGVVLTELGRPAEALACLDEGLAGAPDDAQLLFASCVALDLLHARDELLKRCDRLIALDRGNPAAWIGRGNALLGLDRHADAAHAYGEALARTPDDVDALRNRAAALRALGAFDDALAHYDRALATTGPHAELLYHRALALQQLGRYDDAYASHAAAARAPAVRAQHLFTRAVARQQLGEHDAALADFQLACARDPHHGAARRSEAFCHLLMGDFDTGWKRHEARWSAADTMLHRRHADRPMWDGAAPVAGRTVLLHAEQGYGDTLQFCRYASLVHDRGATVIVEAPAALGALLGTLRGVSRVVTEGAPLPAFDLHCPLMSLPYAFRTTLDTVPADARYLHADPPRRDAWAARLAEIAPPHRLKVGIAWSGNPRHANDENRSMPFAALAPLLTLDATFVSLQPQVRPRDAEAFAASGVASFEDALTDFAETAALVDALDLVISVDTSVAHLAGALGRPVWVLLPRVPDWRWLLERDDSPWYPGATLFRQARPGDWPAVVARVGAALAARASVRP</sequence>
<dbReference type="Pfam" id="PF01075">
    <property type="entry name" value="Glyco_transf_9"/>
    <property type="match status" value="1"/>
</dbReference>
<dbReference type="PANTHER" id="PTHR44858:SF1">
    <property type="entry name" value="UDP-N-ACETYLGLUCOSAMINE--PEPTIDE N-ACETYLGLUCOSAMINYLTRANSFERASE SPINDLY-RELATED"/>
    <property type="match status" value="1"/>
</dbReference>
<evidence type="ECO:0000313" key="4">
    <source>
        <dbReference type="EMBL" id="KWA59734.1"/>
    </source>
</evidence>
<name>A0A106ZXL4_9BURK</name>
<dbReference type="Pfam" id="PF14559">
    <property type="entry name" value="TPR_19"/>
    <property type="match status" value="1"/>
</dbReference>
<feature type="repeat" description="TPR" evidence="3">
    <location>
        <begin position="125"/>
        <end position="158"/>
    </location>
</feature>
<accession>A0A106ZXL4</accession>
<dbReference type="EMBL" id="LPHB01000053">
    <property type="protein sequence ID" value="KWA59734.1"/>
    <property type="molecule type" value="Genomic_DNA"/>
</dbReference>
<organism evidence="4">
    <name type="scientific">Burkholderia stagnalis</name>
    <dbReference type="NCBI Taxonomy" id="1503054"/>
    <lineage>
        <taxon>Bacteria</taxon>
        <taxon>Pseudomonadati</taxon>
        <taxon>Pseudomonadota</taxon>
        <taxon>Betaproteobacteria</taxon>
        <taxon>Burkholderiales</taxon>
        <taxon>Burkholderiaceae</taxon>
        <taxon>Burkholderia</taxon>
        <taxon>Burkholderia cepacia complex</taxon>
    </lineage>
</organism>
<dbReference type="SMART" id="SM00028">
    <property type="entry name" value="TPR"/>
    <property type="match status" value="10"/>
</dbReference>
<dbReference type="SUPFAM" id="SSF48452">
    <property type="entry name" value="TPR-like"/>
    <property type="match status" value="3"/>
</dbReference>
<proteinExistence type="predicted"/>
<dbReference type="Proteomes" id="UP000068603">
    <property type="component" value="Unassembled WGS sequence"/>
</dbReference>
<dbReference type="AlphaFoldDB" id="A0A106ZXL4"/>